<proteinExistence type="inferred from homology"/>
<dbReference type="InterPro" id="IPR036186">
    <property type="entry name" value="Serpin_sf"/>
</dbReference>
<accession>A0A1V9XLS0</accession>
<dbReference type="EMBL" id="MNPL01008046">
    <property type="protein sequence ID" value="OQR74401.1"/>
    <property type="molecule type" value="Genomic_DNA"/>
</dbReference>
<dbReference type="STRING" id="418985.A0A1V9XLS0"/>
<dbReference type="Gene3D" id="2.10.310.10">
    <property type="entry name" value="Serpins superfamily"/>
    <property type="match status" value="1"/>
</dbReference>
<dbReference type="PANTHER" id="PTHR11461">
    <property type="entry name" value="SERINE PROTEASE INHIBITOR, SERPIN"/>
    <property type="match status" value="1"/>
</dbReference>
<dbReference type="InParanoid" id="A0A1V9XLS0"/>
<protein>
    <submittedName>
        <fullName evidence="7">Serine protease inhibitor A3K-like</fullName>
    </submittedName>
</protein>
<dbReference type="InterPro" id="IPR023795">
    <property type="entry name" value="Serpin_CS"/>
</dbReference>
<dbReference type="Gene3D" id="1.10.287.580">
    <property type="entry name" value="Helix hairpin bin"/>
    <property type="match status" value="1"/>
</dbReference>
<dbReference type="PROSITE" id="PS00284">
    <property type="entry name" value="SERPIN"/>
    <property type="match status" value="1"/>
</dbReference>
<keyword evidence="3" id="KW-0722">Serine protease inhibitor</keyword>
<evidence type="ECO:0000256" key="1">
    <source>
        <dbReference type="ARBA" id="ARBA00009500"/>
    </source>
</evidence>
<keyword evidence="2" id="KW-0646">Protease inhibitor</keyword>
<comment type="similarity">
    <text evidence="1 5">Belongs to the serpin family.</text>
</comment>
<evidence type="ECO:0000313" key="7">
    <source>
        <dbReference type="EMBL" id="OQR74401.1"/>
    </source>
</evidence>
<keyword evidence="8" id="KW-1185">Reference proteome</keyword>
<dbReference type="Proteomes" id="UP000192247">
    <property type="component" value="Unassembled WGS sequence"/>
</dbReference>
<reference evidence="7 8" key="1">
    <citation type="journal article" date="2017" name="Gigascience">
        <title>Draft genome of the honey bee ectoparasitic mite, Tropilaelaps mercedesae, is shaped by the parasitic life history.</title>
        <authorList>
            <person name="Dong X."/>
            <person name="Armstrong S.D."/>
            <person name="Xia D."/>
            <person name="Makepeace B.L."/>
            <person name="Darby A.C."/>
            <person name="Kadowaki T."/>
        </authorList>
    </citation>
    <scope>NUCLEOTIDE SEQUENCE [LARGE SCALE GENOMIC DNA]</scope>
    <source>
        <strain evidence="7">Wuxi-XJTLU</strain>
    </source>
</reference>
<dbReference type="Gene3D" id="3.30.497.10">
    <property type="entry name" value="Antithrombin, subunit I, domain 2"/>
    <property type="match status" value="1"/>
</dbReference>
<gene>
    <name evidence="7" type="ORF">BIW11_03428</name>
</gene>
<dbReference type="InterPro" id="IPR042185">
    <property type="entry name" value="Serpin_sf_2"/>
</dbReference>
<dbReference type="SMART" id="SM00093">
    <property type="entry name" value="SERPIN"/>
    <property type="match status" value="1"/>
</dbReference>
<dbReference type="InterPro" id="IPR000215">
    <property type="entry name" value="Serpin_fam"/>
</dbReference>
<feature type="domain" description="Serpin" evidence="6">
    <location>
        <begin position="123"/>
        <end position="411"/>
    </location>
</feature>
<name>A0A1V9XLS0_9ACAR</name>
<dbReference type="GO" id="GO:0005615">
    <property type="term" value="C:extracellular space"/>
    <property type="evidence" value="ECO:0007669"/>
    <property type="project" value="InterPro"/>
</dbReference>
<evidence type="ECO:0000256" key="3">
    <source>
        <dbReference type="ARBA" id="ARBA00022900"/>
    </source>
</evidence>
<evidence type="ECO:0000313" key="8">
    <source>
        <dbReference type="Proteomes" id="UP000192247"/>
    </source>
</evidence>
<keyword evidence="4" id="KW-0325">Glycoprotein</keyword>
<dbReference type="SUPFAM" id="SSF56574">
    <property type="entry name" value="Serpins"/>
    <property type="match status" value="1"/>
</dbReference>
<dbReference type="Gene3D" id="2.30.39.10">
    <property type="entry name" value="Alpha-1-antitrypsin, domain 1"/>
    <property type="match status" value="1"/>
</dbReference>
<organism evidence="7 8">
    <name type="scientific">Tropilaelaps mercedesae</name>
    <dbReference type="NCBI Taxonomy" id="418985"/>
    <lineage>
        <taxon>Eukaryota</taxon>
        <taxon>Metazoa</taxon>
        <taxon>Ecdysozoa</taxon>
        <taxon>Arthropoda</taxon>
        <taxon>Chelicerata</taxon>
        <taxon>Arachnida</taxon>
        <taxon>Acari</taxon>
        <taxon>Parasitiformes</taxon>
        <taxon>Mesostigmata</taxon>
        <taxon>Gamasina</taxon>
        <taxon>Dermanyssoidea</taxon>
        <taxon>Laelapidae</taxon>
        <taxon>Tropilaelaps</taxon>
    </lineage>
</organism>
<dbReference type="InterPro" id="IPR023796">
    <property type="entry name" value="Serpin_dom"/>
</dbReference>
<dbReference type="OrthoDB" id="671595at2759"/>
<dbReference type="InterPro" id="IPR042178">
    <property type="entry name" value="Serpin_sf_1"/>
</dbReference>
<evidence type="ECO:0000259" key="6">
    <source>
        <dbReference type="SMART" id="SM00093"/>
    </source>
</evidence>
<dbReference type="AlphaFoldDB" id="A0A1V9XLS0"/>
<evidence type="ECO:0000256" key="5">
    <source>
        <dbReference type="RuleBase" id="RU000411"/>
    </source>
</evidence>
<evidence type="ECO:0000256" key="2">
    <source>
        <dbReference type="ARBA" id="ARBA00022690"/>
    </source>
</evidence>
<dbReference type="GO" id="GO:0004867">
    <property type="term" value="F:serine-type endopeptidase inhibitor activity"/>
    <property type="evidence" value="ECO:0007669"/>
    <property type="project" value="UniProtKB-KW"/>
</dbReference>
<comment type="caution">
    <text evidence="7">The sequence shown here is derived from an EMBL/GenBank/DDBJ whole genome shotgun (WGS) entry which is preliminary data.</text>
</comment>
<dbReference type="PANTHER" id="PTHR11461:SF211">
    <property type="entry name" value="GH10112P-RELATED"/>
    <property type="match status" value="1"/>
</dbReference>
<dbReference type="Pfam" id="PF00079">
    <property type="entry name" value="Serpin"/>
    <property type="match status" value="2"/>
</dbReference>
<sequence length="416" mass="46610">MISLRSPVYNVPLVFNTDVVWLLKMARSAVLPLAKTQYWKIEIEKDRGRTGKLRGSPLIFLTRASAQTHFSNGQGTMRLFLACAALAGMSCAMPSEVTVSGRYRAQAAQTVSPMANITNYLGYMVFRSLPEEDKIVSPISLLEVLFMLYFGAAGTTKGELDKVLQFSRYGLANEEKIVYEIAYVIHKWKQTKGEIMDLTRAYSSDQASMSREGLFYNNGKEEAYAMYMYKDSDVELGFNKFAHSVTLRLPYENTDYDMYIIGPYGNVDGRQATIQNVEQFLKQTKTYEPLLKTEKKPNDTIGVEVPRFVVSSEVDLKTILSRFGIESLFVPGADLTGMSPARLHVSSMKQAGYAKIDEQGTEAGVVTASTASSRMVPTRLPKTVTFNKPFLFLIRNNRLHLDLFLGKISNVPKSND</sequence>
<evidence type="ECO:0000256" key="4">
    <source>
        <dbReference type="ARBA" id="ARBA00023180"/>
    </source>
</evidence>